<comment type="similarity">
    <text evidence="1">Belongs to the NmrA-type oxidoreductase family.</text>
</comment>
<accession>A0AAV9NAY8</accession>
<protein>
    <recommendedName>
        <fullName evidence="4">NmrA-like domain-containing protein</fullName>
    </recommendedName>
</protein>
<evidence type="ECO:0000256" key="1">
    <source>
        <dbReference type="ARBA" id="ARBA00006328"/>
    </source>
</evidence>
<dbReference type="EMBL" id="JAVRRD010000013">
    <property type="protein sequence ID" value="KAK5052740.1"/>
    <property type="molecule type" value="Genomic_DNA"/>
</dbReference>
<dbReference type="InterPro" id="IPR036291">
    <property type="entry name" value="NAD(P)-bd_dom_sf"/>
</dbReference>
<feature type="domain" description="NmrA-like" evidence="4">
    <location>
        <begin position="3"/>
        <end position="320"/>
    </location>
</feature>
<dbReference type="InterPro" id="IPR051164">
    <property type="entry name" value="NmrA-like_oxidored"/>
</dbReference>
<keyword evidence="2" id="KW-0521">NADP</keyword>
<dbReference type="CDD" id="cd05251">
    <property type="entry name" value="NmrA_like_SDR_a"/>
    <property type="match status" value="1"/>
</dbReference>
<evidence type="ECO:0000313" key="6">
    <source>
        <dbReference type="Proteomes" id="UP001358417"/>
    </source>
</evidence>
<comment type="caution">
    <text evidence="5">The sequence shown here is derived from an EMBL/GenBank/DDBJ whole genome shotgun (WGS) entry which is preliminary data.</text>
</comment>
<dbReference type="PANTHER" id="PTHR42748">
    <property type="entry name" value="NITROGEN METABOLITE REPRESSION PROTEIN NMRA FAMILY MEMBER"/>
    <property type="match status" value="1"/>
</dbReference>
<dbReference type="SUPFAM" id="SSF51735">
    <property type="entry name" value="NAD(P)-binding Rossmann-fold domains"/>
    <property type="match status" value="1"/>
</dbReference>
<proteinExistence type="inferred from homology"/>
<dbReference type="GeneID" id="89970813"/>
<evidence type="ECO:0000256" key="2">
    <source>
        <dbReference type="ARBA" id="ARBA00022857"/>
    </source>
</evidence>
<dbReference type="GO" id="GO:0016491">
    <property type="term" value="F:oxidoreductase activity"/>
    <property type="evidence" value="ECO:0007669"/>
    <property type="project" value="UniProtKB-KW"/>
</dbReference>
<evidence type="ECO:0000259" key="4">
    <source>
        <dbReference type="Pfam" id="PF05368"/>
    </source>
</evidence>
<evidence type="ECO:0000313" key="5">
    <source>
        <dbReference type="EMBL" id="KAK5052740.1"/>
    </source>
</evidence>
<dbReference type="RefSeq" id="XP_064706440.1">
    <property type="nucleotide sequence ID" value="XM_064846215.1"/>
</dbReference>
<sequence>MASKLIVVIGATGNQGGSVVTTFLNEPGWKVRGISRNASSPASEKLKDKGVEVVQAHLDDTSSLVAAFEGASAVFSVTDFWTLYSNPELQKKVKPGQGQNERTYEHELQHGKNVFDAASQTAGLERLIFSHLSDATKWSKGKYKQIYHFDSKAHAVEYAKAKYPDLWEKTSLLTLGYFLSNFLDSPFLIPRKDETGTYVVATKFETDVKFPHVAAEEDSGPFTKALLACPPGKNLIAYRAWLTMDEFLGIWSKALNVKAKAVHLPYDTVTEGLPEELDREFTEMAQYSAEFGYEGREDPSVVHPKDLETLAKLDTVEAWIKKQDWSKVLS</sequence>
<keyword evidence="6" id="KW-1185">Reference proteome</keyword>
<dbReference type="GO" id="GO:0005634">
    <property type="term" value="C:nucleus"/>
    <property type="evidence" value="ECO:0007669"/>
    <property type="project" value="TreeGrafter"/>
</dbReference>
<gene>
    <name evidence="5" type="ORF">LTR84_002606</name>
</gene>
<evidence type="ECO:0000256" key="3">
    <source>
        <dbReference type="ARBA" id="ARBA00023002"/>
    </source>
</evidence>
<dbReference type="Gene3D" id="3.40.50.720">
    <property type="entry name" value="NAD(P)-binding Rossmann-like Domain"/>
    <property type="match status" value="1"/>
</dbReference>
<name>A0AAV9NAY8_9EURO</name>
<dbReference type="Pfam" id="PF05368">
    <property type="entry name" value="NmrA"/>
    <property type="match status" value="1"/>
</dbReference>
<dbReference type="Proteomes" id="UP001358417">
    <property type="component" value="Unassembled WGS sequence"/>
</dbReference>
<keyword evidence="3" id="KW-0560">Oxidoreductase</keyword>
<dbReference type="InterPro" id="IPR008030">
    <property type="entry name" value="NmrA-like"/>
</dbReference>
<reference evidence="5 6" key="1">
    <citation type="submission" date="2023-08" db="EMBL/GenBank/DDBJ databases">
        <title>Black Yeasts Isolated from many extreme environments.</title>
        <authorList>
            <person name="Coleine C."/>
            <person name="Stajich J.E."/>
            <person name="Selbmann L."/>
        </authorList>
    </citation>
    <scope>NUCLEOTIDE SEQUENCE [LARGE SCALE GENOMIC DNA]</scope>
    <source>
        <strain evidence="5 6">CCFEE 5792</strain>
    </source>
</reference>
<organism evidence="5 6">
    <name type="scientific">Exophiala bonariae</name>
    <dbReference type="NCBI Taxonomy" id="1690606"/>
    <lineage>
        <taxon>Eukaryota</taxon>
        <taxon>Fungi</taxon>
        <taxon>Dikarya</taxon>
        <taxon>Ascomycota</taxon>
        <taxon>Pezizomycotina</taxon>
        <taxon>Eurotiomycetes</taxon>
        <taxon>Chaetothyriomycetidae</taxon>
        <taxon>Chaetothyriales</taxon>
        <taxon>Herpotrichiellaceae</taxon>
        <taxon>Exophiala</taxon>
    </lineage>
</organism>
<dbReference type="Gene3D" id="3.90.25.10">
    <property type="entry name" value="UDP-galactose 4-epimerase, domain 1"/>
    <property type="match status" value="1"/>
</dbReference>
<dbReference type="AlphaFoldDB" id="A0AAV9NAY8"/>
<dbReference type="PANTHER" id="PTHR42748:SF30">
    <property type="entry name" value="NMRA-LIKE DOMAIN-CONTAINING PROTEIN"/>
    <property type="match status" value="1"/>
</dbReference>